<evidence type="ECO:0000256" key="3">
    <source>
        <dbReference type="ARBA" id="ARBA00022833"/>
    </source>
</evidence>
<feature type="compositionally biased region" description="Basic and acidic residues" evidence="5">
    <location>
        <begin position="425"/>
        <end position="452"/>
    </location>
</feature>
<name>A0A0D3K899_EMIH1</name>
<dbReference type="STRING" id="2903.R1FFH2"/>
<dbReference type="AlphaFoldDB" id="A0A0D3K899"/>
<keyword evidence="2 4" id="KW-0863">Zinc-finger</keyword>
<evidence type="ECO:0000259" key="6">
    <source>
        <dbReference type="PROSITE" id="PS50089"/>
    </source>
</evidence>
<organism evidence="7 8">
    <name type="scientific">Emiliania huxleyi (strain CCMP1516)</name>
    <dbReference type="NCBI Taxonomy" id="280463"/>
    <lineage>
        <taxon>Eukaryota</taxon>
        <taxon>Haptista</taxon>
        <taxon>Haptophyta</taxon>
        <taxon>Prymnesiophyceae</taxon>
        <taxon>Isochrysidales</taxon>
        <taxon>Noelaerhabdaceae</taxon>
        <taxon>Emiliania</taxon>
    </lineage>
</organism>
<dbReference type="InterPro" id="IPR001841">
    <property type="entry name" value="Znf_RING"/>
</dbReference>
<evidence type="ECO:0000256" key="2">
    <source>
        <dbReference type="ARBA" id="ARBA00022771"/>
    </source>
</evidence>
<dbReference type="SMART" id="SM00184">
    <property type="entry name" value="RING"/>
    <property type="match status" value="1"/>
</dbReference>
<reference evidence="7" key="2">
    <citation type="submission" date="2024-10" db="UniProtKB">
        <authorList>
            <consortium name="EnsemblProtists"/>
        </authorList>
    </citation>
    <scope>IDENTIFICATION</scope>
</reference>
<keyword evidence="8" id="KW-1185">Reference proteome</keyword>
<dbReference type="PANTHER" id="PTHR45969:SF81">
    <property type="entry name" value="OS08G0157400 PROTEIN"/>
    <property type="match status" value="1"/>
</dbReference>
<dbReference type="GO" id="GO:0008270">
    <property type="term" value="F:zinc ion binding"/>
    <property type="evidence" value="ECO:0007669"/>
    <property type="project" value="UniProtKB-KW"/>
</dbReference>
<dbReference type="PANTHER" id="PTHR45969">
    <property type="entry name" value="RING ZINC FINGER PROTEIN-RELATED"/>
    <property type="match status" value="1"/>
</dbReference>
<dbReference type="Proteomes" id="UP000013827">
    <property type="component" value="Unassembled WGS sequence"/>
</dbReference>
<dbReference type="HOGENOM" id="CLU_047485_0_0_1"/>
<dbReference type="InterPro" id="IPR017907">
    <property type="entry name" value="Znf_RING_CS"/>
</dbReference>
<feature type="region of interest" description="Disordered" evidence="5">
    <location>
        <begin position="395"/>
        <end position="452"/>
    </location>
</feature>
<dbReference type="InterPro" id="IPR013083">
    <property type="entry name" value="Znf_RING/FYVE/PHD"/>
</dbReference>
<keyword evidence="1" id="KW-0479">Metal-binding</keyword>
<dbReference type="EnsemblProtists" id="EOD31984">
    <property type="protein sequence ID" value="EOD31984"/>
    <property type="gene ID" value="EMIHUDRAFT_98995"/>
</dbReference>
<dbReference type="GeneID" id="17277257"/>
<reference evidence="8" key="1">
    <citation type="journal article" date="2013" name="Nature">
        <title>Pan genome of the phytoplankton Emiliania underpins its global distribution.</title>
        <authorList>
            <person name="Read B.A."/>
            <person name="Kegel J."/>
            <person name="Klute M.J."/>
            <person name="Kuo A."/>
            <person name="Lefebvre S.C."/>
            <person name="Maumus F."/>
            <person name="Mayer C."/>
            <person name="Miller J."/>
            <person name="Monier A."/>
            <person name="Salamov A."/>
            <person name="Young J."/>
            <person name="Aguilar M."/>
            <person name="Claverie J.M."/>
            <person name="Frickenhaus S."/>
            <person name="Gonzalez K."/>
            <person name="Herman E.K."/>
            <person name="Lin Y.C."/>
            <person name="Napier J."/>
            <person name="Ogata H."/>
            <person name="Sarno A.F."/>
            <person name="Shmutz J."/>
            <person name="Schroeder D."/>
            <person name="de Vargas C."/>
            <person name="Verret F."/>
            <person name="von Dassow P."/>
            <person name="Valentin K."/>
            <person name="Van de Peer Y."/>
            <person name="Wheeler G."/>
            <person name="Dacks J.B."/>
            <person name="Delwiche C.F."/>
            <person name="Dyhrman S.T."/>
            <person name="Glockner G."/>
            <person name="John U."/>
            <person name="Richards T."/>
            <person name="Worden A.Z."/>
            <person name="Zhang X."/>
            <person name="Grigoriev I.V."/>
            <person name="Allen A.E."/>
            <person name="Bidle K."/>
            <person name="Borodovsky M."/>
            <person name="Bowler C."/>
            <person name="Brownlee C."/>
            <person name="Cock J.M."/>
            <person name="Elias M."/>
            <person name="Gladyshev V.N."/>
            <person name="Groth M."/>
            <person name="Guda C."/>
            <person name="Hadaegh A."/>
            <person name="Iglesias-Rodriguez M.D."/>
            <person name="Jenkins J."/>
            <person name="Jones B.M."/>
            <person name="Lawson T."/>
            <person name="Leese F."/>
            <person name="Lindquist E."/>
            <person name="Lobanov A."/>
            <person name="Lomsadze A."/>
            <person name="Malik S.B."/>
            <person name="Marsh M.E."/>
            <person name="Mackinder L."/>
            <person name="Mock T."/>
            <person name="Mueller-Roeber B."/>
            <person name="Pagarete A."/>
            <person name="Parker M."/>
            <person name="Probert I."/>
            <person name="Quesneville H."/>
            <person name="Raines C."/>
            <person name="Rensing S.A."/>
            <person name="Riano-Pachon D.M."/>
            <person name="Richier S."/>
            <person name="Rokitta S."/>
            <person name="Shiraiwa Y."/>
            <person name="Soanes D.M."/>
            <person name="van der Giezen M."/>
            <person name="Wahlund T.M."/>
            <person name="Williams B."/>
            <person name="Wilson W."/>
            <person name="Wolfe G."/>
            <person name="Wurch L.L."/>
        </authorList>
    </citation>
    <scope>NUCLEOTIDE SEQUENCE</scope>
</reference>
<evidence type="ECO:0000313" key="8">
    <source>
        <dbReference type="Proteomes" id="UP000013827"/>
    </source>
</evidence>
<feature type="domain" description="RING-type" evidence="6">
    <location>
        <begin position="263"/>
        <end position="306"/>
    </location>
</feature>
<dbReference type="GO" id="GO:0061630">
    <property type="term" value="F:ubiquitin protein ligase activity"/>
    <property type="evidence" value="ECO:0007669"/>
    <property type="project" value="TreeGrafter"/>
</dbReference>
<evidence type="ECO:0000256" key="4">
    <source>
        <dbReference type="PROSITE-ProRule" id="PRU00175"/>
    </source>
</evidence>
<dbReference type="GO" id="GO:0016567">
    <property type="term" value="P:protein ubiquitination"/>
    <property type="evidence" value="ECO:0007669"/>
    <property type="project" value="TreeGrafter"/>
</dbReference>
<dbReference type="RefSeq" id="XP_005784413.1">
    <property type="nucleotide sequence ID" value="XM_005784356.1"/>
</dbReference>
<dbReference type="SUPFAM" id="SSF57850">
    <property type="entry name" value="RING/U-box"/>
    <property type="match status" value="1"/>
</dbReference>
<dbReference type="PROSITE" id="PS00518">
    <property type="entry name" value="ZF_RING_1"/>
    <property type="match status" value="1"/>
</dbReference>
<dbReference type="PROSITE" id="PS50089">
    <property type="entry name" value="ZF_RING_2"/>
    <property type="match status" value="1"/>
</dbReference>
<evidence type="ECO:0000313" key="7">
    <source>
        <dbReference type="EnsemblProtists" id="EOD31984"/>
    </source>
</evidence>
<accession>A0A0D3K899</accession>
<evidence type="ECO:0000256" key="1">
    <source>
        <dbReference type="ARBA" id="ARBA00022723"/>
    </source>
</evidence>
<keyword evidence="3" id="KW-0862">Zinc</keyword>
<evidence type="ECO:0000256" key="5">
    <source>
        <dbReference type="SAM" id="MobiDB-lite"/>
    </source>
</evidence>
<sequence length="452" mass="48418">MLIQKAQPASVKLIPSDNGTRYKCVYDRGSKDPTRRYEVAVSRGSVRTVIGRFATLEDAAICYAHSPEGQKHAAKLAEVEALQEEQNMTSAEARATAAKEGLELHTHGSHFVGVYQNKKTYKLPFVARVQRSRKTINLGYFRSAEAAALCYARSPEGRAAAEAKRAEAQAPPPMTAPAALAAAAEEGLVLPASGSSGTRFQGVYSSAGTHCSLPFFATYRRDGFPTSLGCFATAEEAALCRARALAAPADAPAAAADELVATCPICIEPIDAGSEPVATTCLHVFCRGCIAGWLDQAVEATCPMCREPLEGALGQLTAVPLPAAADTSSAPRRSGWTLREWRLALEQRASVEAKLAARAEATARSDEQQAAFVYHSGVPRPVDLARAGFRPLFSQRRGGHMARGEAHPRAARPVRPDPPGNNYAEVKKAQRRLDARRRLDTAAKKQKKGEGQ</sequence>
<protein>
    <recommendedName>
        <fullName evidence="6">RING-type domain-containing protein</fullName>
    </recommendedName>
</protein>
<dbReference type="Pfam" id="PF13639">
    <property type="entry name" value="zf-RING_2"/>
    <property type="match status" value="1"/>
</dbReference>
<dbReference type="PaxDb" id="2903-EOD31984"/>
<proteinExistence type="predicted"/>
<dbReference type="KEGG" id="ehx:EMIHUDRAFT_98995"/>
<dbReference type="Gene3D" id="3.30.40.10">
    <property type="entry name" value="Zinc/RING finger domain, C3HC4 (zinc finger)"/>
    <property type="match status" value="1"/>
</dbReference>